<comment type="similarity">
    <text evidence="1">Belongs to the ABC transporter superfamily.</text>
</comment>
<dbReference type="Pfam" id="PF00005">
    <property type="entry name" value="ABC_tran"/>
    <property type="match status" value="1"/>
</dbReference>
<protein>
    <recommendedName>
        <fullName evidence="5">ABC transporter domain-containing protein</fullName>
    </recommendedName>
</protein>
<keyword evidence="3" id="KW-0547">Nucleotide-binding</keyword>
<dbReference type="InterPro" id="IPR050683">
    <property type="entry name" value="Bact_Polysacc_Export_ATP-bd"/>
</dbReference>
<dbReference type="PROSITE" id="PS50893">
    <property type="entry name" value="ABC_TRANSPORTER_2"/>
    <property type="match status" value="1"/>
</dbReference>
<evidence type="ECO:0000256" key="1">
    <source>
        <dbReference type="ARBA" id="ARBA00005417"/>
    </source>
</evidence>
<evidence type="ECO:0000313" key="7">
    <source>
        <dbReference type="Proteomes" id="UP000282378"/>
    </source>
</evidence>
<dbReference type="InterPro" id="IPR003439">
    <property type="entry name" value="ABC_transporter-like_ATP-bd"/>
</dbReference>
<gene>
    <name evidence="6" type="ORF">APX70_08513</name>
</gene>
<keyword evidence="4" id="KW-0067">ATP-binding</keyword>
<dbReference type="PANTHER" id="PTHR46743:SF2">
    <property type="entry name" value="TEICHOIC ACIDS EXPORT ATP-BINDING PROTEIN TAGH"/>
    <property type="match status" value="1"/>
</dbReference>
<dbReference type="SMART" id="SM00382">
    <property type="entry name" value="AAA"/>
    <property type="match status" value="1"/>
</dbReference>
<dbReference type="Gene3D" id="2.70.50.60">
    <property type="entry name" value="abc- transporter (atp binding component) like domain"/>
    <property type="match status" value="1"/>
</dbReference>
<sequence>MRPWGSGSSKRHVKDSLMSSDQPVISVQNVSKCFYTYDKPHDRLKQALVPKLQRWSGQPTTTYGKEFWALRDISFDVGKGETVGIVGRNGSGKSTLLQIICGTLSPTIGEIQTRGRVAALLELGSGFNPEFTGRENVYLNAAVLGLTRDEVDERFDAIAGFADIGEFLDQPVKSYSSGMAVRLAFAVQAQVDPEILVVDEALSVGDARFQAKCFERLRQLKENGTSILLVTHSSEQVVTHCNRAILLEKSRIEMIGESRPVINRYTDLLFGRDKSPITDKSLDLAEAERVEAAPVETDKIALRFDEDVYASRPGYNPHEYRWGDGAATLLDFHMSASGREFPNSVESGEEIVLDLALQFNSTVVNPIIGFTIKTKEGVTVYGTNSYMQDCEGTGLIGNAGNQAKARVKFRNALATGDYFISIGIASRQSEEIVPHDRRYDSIHFVVEPTPKLLGLIDLGASMEIEPVIVDV</sequence>
<dbReference type="InterPro" id="IPR029439">
    <property type="entry name" value="Wzt_C"/>
</dbReference>
<dbReference type="InterPro" id="IPR003593">
    <property type="entry name" value="AAA+_ATPase"/>
</dbReference>
<dbReference type="InterPro" id="IPR027417">
    <property type="entry name" value="P-loop_NTPase"/>
</dbReference>
<reference evidence="6 7" key="1">
    <citation type="submission" date="2018-08" db="EMBL/GenBank/DDBJ databases">
        <title>Recombination of ecologically and evolutionarily significant loci maintains genetic cohesion in the Pseudomonas syringae species complex.</title>
        <authorList>
            <person name="Dillon M."/>
            <person name="Thakur S."/>
            <person name="Almeida R.N.D."/>
            <person name="Weir B.S."/>
            <person name="Guttman D.S."/>
        </authorList>
    </citation>
    <scope>NUCLEOTIDE SEQUENCE [LARGE SCALE GENOMIC DNA]</scope>
    <source>
        <strain evidence="6 7">88_10</strain>
    </source>
</reference>
<dbReference type="GO" id="GO:0140359">
    <property type="term" value="F:ABC-type transporter activity"/>
    <property type="evidence" value="ECO:0007669"/>
    <property type="project" value="InterPro"/>
</dbReference>
<organism evidence="6 7">
    <name type="scientific">Pseudomonas syringae pv. maculicola</name>
    <dbReference type="NCBI Taxonomy" id="59511"/>
    <lineage>
        <taxon>Bacteria</taxon>
        <taxon>Pseudomonadati</taxon>
        <taxon>Pseudomonadota</taxon>
        <taxon>Gammaproteobacteria</taxon>
        <taxon>Pseudomonadales</taxon>
        <taxon>Pseudomonadaceae</taxon>
        <taxon>Pseudomonas</taxon>
    </lineage>
</organism>
<dbReference type="AlphaFoldDB" id="A0A3M2W823"/>
<dbReference type="InterPro" id="IPR017871">
    <property type="entry name" value="ABC_transporter-like_CS"/>
</dbReference>
<dbReference type="CDD" id="cd03220">
    <property type="entry name" value="ABC_KpsT_Wzt"/>
    <property type="match status" value="1"/>
</dbReference>
<keyword evidence="2" id="KW-0813">Transport</keyword>
<dbReference type="Proteomes" id="UP000282378">
    <property type="component" value="Unassembled WGS sequence"/>
</dbReference>
<dbReference type="Pfam" id="PF14524">
    <property type="entry name" value="Wzt_C"/>
    <property type="match status" value="1"/>
</dbReference>
<evidence type="ECO:0000259" key="5">
    <source>
        <dbReference type="PROSITE" id="PS50893"/>
    </source>
</evidence>
<accession>A0A3M2W823</accession>
<proteinExistence type="inferred from homology"/>
<dbReference type="CDD" id="cd10147">
    <property type="entry name" value="Wzt_C-like"/>
    <property type="match status" value="1"/>
</dbReference>
<dbReference type="InterPro" id="IPR015860">
    <property type="entry name" value="ABC_transpr_TagH-like"/>
</dbReference>
<dbReference type="SUPFAM" id="SSF52540">
    <property type="entry name" value="P-loop containing nucleoside triphosphate hydrolases"/>
    <property type="match status" value="1"/>
</dbReference>
<dbReference type="GO" id="GO:0005524">
    <property type="term" value="F:ATP binding"/>
    <property type="evidence" value="ECO:0007669"/>
    <property type="project" value="UniProtKB-KW"/>
</dbReference>
<evidence type="ECO:0000256" key="4">
    <source>
        <dbReference type="ARBA" id="ARBA00022840"/>
    </source>
</evidence>
<dbReference type="Gene3D" id="3.40.50.300">
    <property type="entry name" value="P-loop containing nucleotide triphosphate hydrolases"/>
    <property type="match status" value="1"/>
</dbReference>
<evidence type="ECO:0000256" key="3">
    <source>
        <dbReference type="ARBA" id="ARBA00022741"/>
    </source>
</evidence>
<evidence type="ECO:0000256" key="2">
    <source>
        <dbReference type="ARBA" id="ARBA00022448"/>
    </source>
</evidence>
<evidence type="ECO:0000313" key="6">
    <source>
        <dbReference type="EMBL" id="RML47525.1"/>
    </source>
</evidence>
<name>A0A3M2W823_PSEYM</name>
<dbReference type="GO" id="GO:0016887">
    <property type="term" value="F:ATP hydrolysis activity"/>
    <property type="evidence" value="ECO:0007669"/>
    <property type="project" value="InterPro"/>
</dbReference>
<feature type="domain" description="ABC transporter" evidence="5">
    <location>
        <begin position="44"/>
        <end position="274"/>
    </location>
</feature>
<dbReference type="EMBL" id="RBNL01003610">
    <property type="protein sequence ID" value="RML47525.1"/>
    <property type="molecule type" value="Genomic_DNA"/>
</dbReference>
<comment type="caution">
    <text evidence="6">The sequence shown here is derived from an EMBL/GenBank/DDBJ whole genome shotgun (WGS) entry which is preliminary data.</text>
</comment>
<dbReference type="GO" id="GO:0016020">
    <property type="term" value="C:membrane"/>
    <property type="evidence" value="ECO:0007669"/>
    <property type="project" value="InterPro"/>
</dbReference>
<dbReference type="PROSITE" id="PS00211">
    <property type="entry name" value="ABC_TRANSPORTER_1"/>
    <property type="match status" value="1"/>
</dbReference>
<dbReference type="PANTHER" id="PTHR46743">
    <property type="entry name" value="TEICHOIC ACIDS EXPORT ATP-BINDING PROTEIN TAGH"/>
    <property type="match status" value="1"/>
</dbReference>